<dbReference type="Pfam" id="PF13091">
    <property type="entry name" value="PLDc_2"/>
    <property type="match status" value="2"/>
</dbReference>
<dbReference type="CDD" id="cd09112">
    <property type="entry name" value="PLDc_CLS_2"/>
    <property type="match status" value="1"/>
</dbReference>
<dbReference type="InterPro" id="IPR001736">
    <property type="entry name" value="PLipase_D/transphosphatidylase"/>
</dbReference>
<sequence length="477" mass="54439">MNILLGIGMLVLILNIIFSLSLIFIERKDPTTTWAWLLILIILPGLGFILYLVFGQNLSRQKIFKEKIQIDEIKRRNLSSRYGNKSNCHDGGDKFFDLRKMNYNHSGSQYTTNNDLDVYVNGEDKFRQLIEDIKNAKEYIHIEYYIFRNDCLGKEIIAELTKKAASGVEVRLLADSMGSYTLTKGALKNYLKSGGKFAIFFPGILPHINTRINYRNHRKIVVIDGEYGYVGGFNVGKEYINRDPKVGFWRDTHVRIKGGAVNDLNERFLLDWCYASEEVISDYNKYLSDKNEGVGDVGIQIVTSGPDHEEEYIRNAYIKLINNAKNNLYLETPYLVPDLPILEALKISALSGVDVRVIIPGNPDHFFMQWAASSYIGELLNAGIKIYYYKNGFIHAKAMVADSTVVSIGTANMDIRSFKLNFEVNAFIFDDRVAIDYEKQFMKDIEFSEEITIESHANRSTSIKIKESLARLVSPIL</sequence>
<keyword evidence="5 12" id="KW-0812">Transmembrane</keyword>
<comment type="function">
    <text evidence="12">Catalyzes the reversible phosphatidyl group transfer from one phosphatidylglycerol molecule to another to form cardiolipin (CL) (diphosphatidylglycerol) and glycerol.</text>
</comment>
<dbReference type="InterPro" id="IPR027379">
    <property type="entry name" value="CLS_N"/>
</dbReference>
<evidence type="ECO:0000256" key="13">
    <source>
        <dbReference type="NCBIfam" id="TIGR04265"/>
    </source>
</evidence>
<evidence type="ECO:0000313" key="17">
    <source>
        <dbReference type="Proteomes" id="UP000473681"/>
    </source>
</evidence>
<name>A0A0M1LVH3_CLOBO</name>
<dbReference type="PANTHER" id="PTHR21248">
    <property type="entry name" value="CARDIOLIPIN SYNTHASE"/>
    <property type="match status" value="1"/>
</dbReference>
<keyword evidence="9 12" id="KW-0472">Membrane</keyword>
<organism evidence="15 18">
    <name type="scientific">Clostridium botulinum</name>
    <dbReference type="NCBI Taxonomy" id="1491"/>
    <lineage>
        <taxon>Bacteria</taxon>
        <taxon>Bacillati</taxon>
        <taxon>Bacillota</taxon>
        <taxon>Clostridia</taxon>
        <taxon>Eubacteriales</taxon>
        <taxon>Clostridiaceae</taxon>
        <taxon>Clostridium</taxon>
    </lineage>
</organism>
<keyword evidence="10 12" id="KW-0594">Phospholipid biosynthesis</keyword>
<feature type="domain" description="PLD phosphodiesterase" evidence="14">
    <location>
        <begin position="212"/>
        <end position="239"/>
    </location>
</feature>
<gene>
    <name evidence="15" type="primary">cls</name>
    <name evidence="15" type="ORF">FC774_05515</name>
    <name evidence="16" type="ORF">FDB51_05155</name>
</gene>
<dbReference type="GO" id="GO:0032049">
    <property type="term" value="P:cardiolipin biosynthetic process"/>
    <property type="evidence" value="ECO:0007669"/>
    <property type="project" value="UniProtKB-UniRule"/>
</dbReference>
<comment type="similarity">
    <text evidence="12">Belongs to the phospholipase D family. Cardiolipin synthase subfamily.</text>
</comment>
<evidence type="ECO:0000259" key="14">
    <source>
        <dbReference type="PROSITE" id="PS50035"/>
    </source>
</evidence>
<dbReference type="GO" id="GO:0005886">
    <property type="term" value="C:plasma membrane"/>
    <property type="evidence" value="ECO:0007669"/>
    <property type="project" value="UniProtKB-SubCell"/>
</dbReference>
<feature type="active site" evidence="12">
    <location>
        <position position="402"/>
    </location>
</feature>
<feature type="domain" description="PLD phosphodiesterase" evidence="14">
    <location>
        <begin position="390"/>
        <end position="417"/>
    </location>
</feature>
<evidence type="ECO:0000256" key="10">
    <source>
        <dbReference type="ARBA" id="ARBA00023209"/>
    </source>
</evidence>
<dbReference type="EMBL" id="SWOV01000010">
    <property type="protein sequence ID" value="NFF87331.1"/>
    <property type="molecule type" value="Genomic_DNA"/>
</dbReference>
<dbReference type="PROSITE" id="PS50035">
    <property type="entry name" value="PLD"/>
    <property type="match status" value="2"/>
</dbReference>
<evidence type="ECO:0000256" key="8">
    <source>
        <dbReference type="ARBA" id="ARBA00023098"/>
    </source>
</evidence>
<keyword evidence="6" id="KW-0677">Repeat</keyword>
<comment type="subcellular location">
    <subcellularLocation>
        <location evidence="1 12">Cell membrane</location>
        <topology evidence="1 12">Multi-pass membrane protein</topology>
    </subcellularLocation>
</comment>
<feature type="active site" evidence="12">
    <location>
        <position position="217"/>
    </location>
</feature>
<keyword evidence="4 12" id="KW-0808">Transferase</keyword>
<feature type="active site" evidence="12">
    <location>
        <position position="219"/>
    </location>
</feature>
<dbReference type="EC" id="2.7.8.-" evidence="12 13"/>
<evidence type="ECO:0000256" key="12">
    <source>
        <dbReference type="HAMAP-Rule" id="MF_01916"/>
    </source>
</evidence>
<dbReference type="InterPro" id="IPR030874">
    <property type="entry name" value="Cardiolipin_synth_Firmi"/>
</dbReference>
<dbReference type="SMART" id="SM00155">
    <property type="entry name" value="PLDc"/>
    <property type="match status" value="2"/>
</dbReference>
<evidence type="ECO:0000256" key="7">
    <source>
        <dbReference type="ARBA" id="ARBA00022989"/>
    </source>
</evidence>
<evidence type="ECO:0000256" key="9">
    <source>
        <dbReference type="ARBA" id="ARBA00023136"/>
    </source>
</evidence>
<reference evidence="17 18" key="1">
    <citation type="submission" date="2019-04" db="EMBL/GenBank/DDBJ databases">
        <title>Genome sequencing of Clostridium botulinum Groups I-IV and Clostridium butyricum.</title>
        <authorList>
            <person name="Brunt J."/>
            <person name="Van Vliet A.H.M."/>
            <person name="Stringer S.C."/>
            <person name="Carter A.T."/>
            <person name="Peck M.W."/>
        </authorList>
    </citation>
    <scope>NUCLEOTIDE SEQUENCE [LARGE SCALE GENOMIC DNA]</scope>
    <source>
        <strain evidence="15 18">1605</strain>
        <strain evidence="16 17">CB-K-33E</strain>
    </source>
</reference>
<evidence type="ECO:0000256" key="6">
    <source>
        <dbReference type="ARBA" id="ARBA00022737"/>
    </source>
</evidence>
<evidence type="ECO:0000256" key="11">
    <source>
        <dbReference type="ARBA" id="ARBA00023264"/>
    </source>
</evidence>
<protein>
    <recommendedName>
        <fullName evidence="12 13">Cardiolipin synthase</fullName>
        <shortName evidence="12">CL synthase</shortName>
        <ecNumber evidence="12 13">2.7.8.-</ecNumber>
    </recommendedName>
</protein>
<proteinExistence type="inferred from homology"/>
<dbReference type="InterPro" id="IPR022924">
    <property type="entry name" value="Cardiolipin_synthase"/>
</dbReference>
<dbReference type="PANTHER" id="PTHR21248:SF22">
    <property type="entry name" value="PHOSPHOLIPASE D"/>
    <property type="match status" value="1"/>
</dbReference>
<dbReference type="HAMAP" id="MF_01916">
    <property type="entry name" value="Cardiolipin_synth_Cls"/>
    <property type="match status" value="1"/>
</dbReference>
<feature type="active site" evidence="12">
    <location>
        <position position="397"/>
    </location>
</feature>
<dbReference type="SUPFAM" id="SSF56024">
    <property type="entry name" value="Phospholipase D/nuclease"/>
    <property type="match status" value="2"/>
</dbReference>
<keyword evidence="3 12" id="KW-0444">Lipid biosynthesis</keyword>
<dbReference type="GO" id="GO:0008808">
    <property type="term" value="F:cardiolipin synthase activity"/>
    <property type="evidence" value="ECO:0007669"/>
    <property type="project" value="UniProtKB-UniRule"/>
</dbReference>
<feature type="active site" evidence="12">
    <location>
        <position position="395"/>
    </location>
</feature>
<dbReference type="OrthoDB" id="9762009at2"/>
<dbReference type="Proteomes" id="UP000473681">
    <property type="component" value="Unassembled WGS sequence"/>
</dbReference>
<evidence type="ECO:0000256" key="2">
    <source>
        <dbReference type="ARBA" id="ARBA00022475"/>
    </source>
</evidence>
<evidence type="ECO:0000256" key="1">
    <source>
        <dbReference type="ARBA" id="ARBA00004651"/>
    </source>
</evidence>
<dbReference type="Gene3D" id="3.30.870.10">
    <property type="entry name" value="Endonuclease Chain A"/>
    <property type="match status" value="2"/>
</dbReference>
<dbReference type="EMBL" id="SWVK01000005">
    <property type="protein sequence ID" value="NFN34530.1"/>
    <property type="molecule type" value="Genomic_DNA"/>
</dbReference>
<feature type="active site" evidence="12">
    <location>
        <position position="224"/>
    </location>
</feature>
<dbReference type="CDD" id="cd09110">
    <property type="entry name" value="PLDc_CLS_1"/>
    <property type="match status" value="1"/>
</dbReference>
<comment type="catalytic activity">
    <reaction evidence="12">
        <text>2 a 1,2-diacyl-sn-glycero-3-phospho-(1'-sn-glycerol) = a cardiolipin + glycerol</text>
        <dbReference type="Rhea" id="RHEA:31451"/>
        <dbReference type="ChEBI" id="CHEBI:17754"/>
        <dbReference type="ChEBI" id="CHEBI:62237"/>
        <dbReference type="ChEBI" id="CHEBI:64716"/>
    </reaction>
</comment>
<evidence type="ECO:0000256" key="4">
    <source>
        <dbReference type="ARBA" id="ARBA00022679"/>
    </source>
</evidence>
<feature type="transmembrane region" description="Helical" evidence="12">
    <location>
        <begin position="34"/>
        <end position="54"/>
    </location>
</feature>
<evidence type="ECO:0000256" key="5">
    <source>
        <dbReference type="ARBA" id="ARBA00022692"/>
    </source>
</evidence>
<keyword evidence="11 12" id="KW-1208">Phospholipid metabolism</keyword>
<dbReference type="Pfam" id="PF13396">
    <property type="entry name" value="PLDc_N"/>
    <property type="match status" value="1"/>
</dbReference>
<dbReference type="Proteomes" id="UP000476820">
    <property type="component" value="Unassembled WGS sequence"/>
</dbReference>
<accession>A0A0M1LVH3</accession>
<evidence type="ECO:0000313" key="15">
    <source>
        <dbReference type="EMBL" id="NFF87331.1"/>
    </source>
</evidence>
<dbReference type="AlphaFoldDB" id="A0A0M1LVH3"/>
<dbReference type="FunFam" id="3.30.870.10:FF:000014">
    <property type="entry name" value="Cardiolipin synthase"/>
    <property type="match status" value="1"/>
</dbReference>
<dbReference type="NCBIfam" id="TIGR04265">
    <property type="entry name" value="bac_cardiolipin"/>
    <property type="match status" value="1"/>
</dbReference>
<feature type="transmembrane region" description="Helical" evidence="12">
    <location>
        <begin position="6"/>
        <end position="25"/>
    </location>
</feature>
<keyword evidence="8 12" id="KW-0443">Lipid metabolism</keyword>
<keyword evidence="7 12" id="KW-1133">Transmembrane helix</keyword>
<evidence type="ECO:0000313" key="18">
    <source>
        <dbReference type="Proteomes" id="UP000476820"/>
    </source>
</evidence>
<evidence type="ECO:0000256" key="3">
    <source>
        <dbReference type="ARBA" id="ARBA00022516"/>
    </source>
</evidence>
<dbReference type="RefSeq" id="WP_053342487.1">
    <property type="nucleotide sequence ID" value="NZ_LFPA01000117.1"/>
</dbReference>
<evidence type="ECO:0000313" key="16">
    <source>
        <dbReference type="EMBL" id="NFN34530.1"/>
    </source>
</evidence>
<dbReference type="InterPro" id="IPR025202">
    <property type="entry name" value="PLD-like_dom"/>
</dbReference>
<comment type="caution">
    <text evidence="15">The sequence shown here is derived from an EMBL/GenBank/DDBJ whole genome shotgun (WGS) entry which is preliminary data.</text>
</comment>
<keyword evidence="2 12" id="KW-1003">Cell membrane</keyword>